<keyword evidence="2" id="KW-1185">Reference proteome</keyword>
<organism evidence="1 2">
    <name type="scientific">Paramecium octaurelia</name>
    <dbReference type="NCBI Taxonomy" id="43137"/>
    <lineage>
        <taxon>Eukaryota</taxon>
        <taxon>Sar</taxon>
        <taxon>Alveolata</taxon>
        <taxon>Ciliophora</taxon>
        <taxon>Intramacronucleata</taxon>
        <taxon>Oligohymenophorea</taxon>
        <taxon>Peniculida</taxon>
        <taxon>Parameciidae</taxon>
        <taxon>Paramecium</taxon>
    </lineage>
</organism>
<dbReference type="AlphaFoldDB" id="A0A8S1XPF5"/>
<dbReference type="Proteomes" id="UP000683925">
    <property type="component" value="Unassembled WGS sequence"/>
</dbReference>
<gene>
    <name evidence="1" type="ORF">POCTA_138.1.T1270048</name>
</gene>
<proteinExistence type="predicted"/>
<name>A0A8S1XPF5_PAROT</name>
<evidence type="ECO:0000313" key="2">
    <source>
        <dbReference type="Proteomes" id="UP000683925"/>
    </source>
</evidence>
<evidence type="ECO:0000313" key="1">
    <source>
        <dbReference type="EMBL" id="CAD8202382.1"/>
    </source>
</evidence>
<accession>A0A8S1XPF5</accession>
<protein>
    <submittedName>
        <fullName evidence="1">Uncharacterized protein</fullName>
    </submittedName>
</protein>
<dbReference type="EMBL" id="CAJJDP010000127">
    <property type="protein sequence ID" value="CAD8202382.1"/>
    <property type="molecule type" value="Genomic_DNA"/>
</dbReference>
<reference evidence="1" key="1">
    <citation type="submission" date="2021-01" db="EMBL/GenBank/DDBJ databases">
        <authorList>
            <consortium name="Genoscope - CEA"/>
            <person name="William W."/>
        </authorList>
    </citation>
    <scope>NUCLEOTIDE SEQUENCE</scope>
</reference>
<comment type="caution">
    <text evidence="1">The sequence shown here is derived from an EMBL/GenBank/DDBJ whole genome shotgun (WGS) entry which is preliminary data.</text>
</comment>
<sequence>MELLEVKSENTFISNSTVHNFDLIPKTMKKIKVISKHLFKQKLWNTQELYIERSSV</sequence>